<evidence type="ECO:0008006" key="3">
    <source>
        <dbReference type="Google" id="ProtNLM"/>
    </source>
</evidence>
<comment type="caution">
    <text evidence="1">The sequence shown here is derived from an EMBL/GenBank/DDBJ whole genome shotgun (WGS) entry which is preliminary data.</text>
</comment>
<dbReference type="EMBL" id="BSOW01000023">
    <property type="protein sequence ID" value="GLR89082.1"/>
    <property type="molecule type" value="Genomic_DNA"/>
</dbReference>
<name>A0ABQ6B3T3_9BRAD</name>
<gene>
    <name evidence="1" type="ORF">GCM10007857_57950</name>
</gene>
<dbReference type="Proteomes" id="UP001156905">
    <property type="component" value="Unassembled WGS sequence"/>
</dbReference>
<dbReference type="Gene3D" id="3.10.620.30">
    <property type="match status" value="1"/>
</dbReference>
<keyword evidence="2" id="KW-1185">Reference proteome</keyword>
<evidence type="ECO:0000313" key="1">
    <source>
        <dbReference type="EMBL" id="GLR89082.1"/>
    </source>
</evidence>
<dbReference type="PANTHER" id="PTHR39327:SF1">
    <property type="entry name" value="BLR5470 PROTEIN"/>
    <property type="match status" value="1"/>
</dbReference>
<protein>
    <recommendedName>
        <fullName evidence="3">Transglutaminase</fullName>
    </recommendedName>
</protein>
<evidence type="ECO:0000313" key="2">
    <source>
        <dbReference type="Proteomes" id="UP001156905"/>
    </source>
</evidence>
<organism evidence="1 2">
    <name type="scientific">Bradyrhizobium iriomotense</name>
    <dbReference type="NCBI Taxonomy" id="441950"/>
    <lineage>
        <taxon>Bacteria</taxon>
        <taxon>Pseudomonadati</taxon>
        <taxon>Pseudomonadota</taxon>
        <taxon>Alphaproteobacteria</taxon>
        <taxon>Hyphomicrobiales</taxon>
        <taxon>Nitrobacteraceae</taxon>
        <taxon>Bradyrhizobium</taxon>
    </lineage>
</organism>
<dbReference type="PANTHER" id="PTHR39327">
    <property type="match status" value="1"/>
</dbReference>
<proteinExistence type="predicted"/>
<reference evidence="2" key="1">
    <citation type="journal article" date="2019" name="Int. J. Syst. Evol. Microbiol.">
        <title>The Global Catalogue of Microorganisms (GCM) 10K type strain sequencing project: providing services to taxonomists for standard genome sequencing and annotation.</title>
        <authorList>
            <consortium name="The Broad Institute Genomics Platform"/>
            <consortium name="The Broad Institute Genome Sequencing Center for Infectious Disease"/>
            <person name="Wu L."/>
            <person name="Ma J."/>
        </authorList>
    </citation>
    <scope>NUCLEOTIDE SEQUENCE [LARGE SCALE GENOMIC DNA]</scope>
    <source>
        <strain evidence="2">NBRC 102520</strain>
    </source>
</reference>
<dbReference type="InterPro" id="IPR010319">
    <property type="entry name" value="Transglutaminase-like_Cys_pept"/>
</dbReference>
<dbReference type="Pfam" id="PF06035">
    <property type="entry name" value="Peptidase_C93"/>
    <property type="match status" value="1"/>
</dbReference>
<accession>A0ABQ6B3T3</accession>
<sequence>MSGMPTIPASAPLHLRFGDPTLPPMAYTLFCLRYHDECRTRLPFRGGSVHLTEARWADLKEVNETVNRAIIPEPNALGPAPEEWLIDPRRGDCNDYAVSKRHRLLSRGWPQRTLLLGEVVTVWGKRHLVLVVRTQNGDLVLDNLTAQIRPWPRAPYRWLRIQSPSNPRYWNIVAPRSV</sequence>